<keyword evidence="2" id="KW-0812">Transmembrane</keyword>
<proteinExistence type="predicted"/>
<reference evidence="3" key="2">
    <citation type="journal article" date="2021" name="Microbiome">
        <title>Successional dynamics and alternative stable states in a saline activated sludge microbial community over 9 years.</title>
        <authorList>
            <person name="Wang Y."/>
            <person name="Ye J."/>
            <person name="Ju F."/>
            <person name="Liu L."/>
            <person name="Boyd J.A."/>
            <person name="Deng Y."/>
            <person name="Parks D.H."/>
            <person name="Jiang X."/>
            <person name="Yin X."/>
            <person name="Woodcroft B.J."/>
            <person name="Tyson G.W."/>
            <person name="Hugenholtz P."/>
            <person name="Polz M.F."/>
            <person name="Zhang T."/>
        </authorList>
    </citation>
    <scope>NUCLEOTIDE SEQUENCE</scope>
    <source>
        <strain evidence="3">HKST-UBA02</strain>
    </source>
</reference>
<feature type="transmembrane region" description="Helical" evidence="2">
    <location>
        <begin position="65"/>
        <end position="86"/>
    </location>
</feature>
<dbReference type="InterPro" id="IPR024294">
    <property type="entry name" value="DUF3810"/>
</dbReference>
<gene>
    <name evidence="3" type="ORF">KDA27_03525</name>
</gene>
<evidence type="ECO:0000313" key="4">
    <source>
        <dbReference type="Proteomes" id="UP000739538"/>
    </source>
</evidence>
<keyword evidence="2" id="KW-0472">Membrane</keyword>
<dbReference type="AlphaFoldDB" id="A0A956N931"/>
<dbReference type="Proteomes" id="UP000739538">
    <property type="component" value="Unassembled WGS sequence"/>
</dbReference>
<sequence>MDEPSRTSSDTKRDGIRLVAAMCLLVLGILLPWIVERTPEVLERVYDPSVFRPIARVLARIGDAVPFSIAQFWVLAFLVIVVVLLVRSVGRVRRTGRSAWLPVLGTWVVLATVVIWSFHLVWGLQYGRTPFRERTGLPDVEVTTDRLAHLTRVLAEETNHSYRMAVEMGEIADPDAAPRAMSDGDRDTREAGAREAGAREPGSLGIDRQRILAALEAGYPKVLPDTRDLVTSRPKFPEPAGWLLTRLGISGIYFPFTGEASVNGRMPDVSIPFVAAHEMAHQKGIAREDEANAIAYLACRSAGLWATRYSGALSAYRRAWSALYRSDPDSARALQPSVVLDAGPEADRRAIQAFWQRHEGAATHIATQANDTYLKANAQRAGVQSYGRMIDILVALDDLGMIGN</sequence>
<dbReference type="EMBL" id="JAGQHS010000010">
    <property type="protein sequence ID" value="MCA9754847.1"/>
    <property type="molecule type" value="Genomic_DNA"/>
</dbReference>
<dbReference type="Pfam" id="PF12725">
    <property type="entry name" value="DUF3810"/>
    <property type="match status" value="1"/>
</dbReference>
<feature type="transmembrane region" description="Helical" evidence="2">
    <location>
        <begin position="98"/>
        <end position="122"/>
    </location>
</feature>
<evidence type="ECO:0000256" key="2">
    <source>
        <dbReference type="SAM" id="Phobius"/>
    </source>
</evidence>
<protein>
    <submittedName>
        <fullName evidence="3">DUF3810 domain-containing protein</fullName>
    </submittedName>
</protein>
<accession>A0A956N931</accession>
<reference evidence="3" key="1">
    <citation type="submission" date="2020-04" db="EMBL/GenBank/DDBJ databases">
        <authorList>
            <person name="Zhang T."/>
        </authorList>
    </citation>
    <scope>NUCLEOTIDE SEQUENCE</scope>
    <source>
        <strain evidence="3">HKST-UBA02</strain>
    </source>
</reference>
<feature type="transmembrane region" description="Helical" evidence="2">
    <location>
        <begin position="15"/>
        <end position="35"/>
    </location>
</feature>
<feature type="region of interest" description="Disordered" evidence="1">
    <location>
        <begin position="175"/>
        <end position="201"/>
    </location>
</feature>
<name>A0A956N931_UNCEI</name>
<organism evidence="3 4">
    <name type="scientific">Eiseniibacteriota bacterium</name>
    <dbReference type="NCBI Taxonomy" id="2212470"/>
    <lineage>
        <taxon>Bacteria</taxon>
        <taxon>Candidatus Eiseniibacteriota</taxon>
    </lineage>
</organism>
<feature type="compositionally biased region" description="Basic and acidic residues" evidence="1">
    <location>
        <begin position="182"/>
        <end position="198"/>
    </location>
</feature>
<keyword evidence="2" id="KW-1133">Transmembrane helix</keyword>
<evidence type="ECO:0000313" key="3">
    <source>
        <dbReference type="EMBL" id="MCA9754847.1"/>
    </source>
</evidence>
<comment type="caution">
    <text evidence="3">The sequence shown here is derived from an EMBL/GenBank/DDBJ whole genome shotgun (WGS) entry which is preliminary data.</text>
</comment>
<evidence type="ECO:0000256" key="1">
    <source>
        <dbReference type="SAM" id="MobiDB-lite"/>
    </source>
</evidence>